<keyword evidence="3" id="KW-1185">Reference proteome</keyword>
<evidence type="ECO:0000313" key="2">
    <source>
        <dbReference type="EMBL" id="BBH17059.1"/>
    </source>
</evidence>
<feature type="region of interest" description="Disordered" evidence="1">
    <location>
        <begin position="58"/>
        <end position="79"/>
    </location>
</feature>
<gene>
    <name evidence="2" type="ORF">Back2_13460</name>
</gene>
<evidence type="ECO:0000256" key="1">
    <source>
        <dbReference type="SAM" id="MobiDB-lite"/>
    </source>
</evidence>
<dbReference type="AlphaFoldDB" id="A0A3G9J243"/>
<name>A0A3G9J243_9ACTN</name>
<protein>
    <submittedName>
        <fullName evidence="2">Uncharacterized protein</fullName>
    </submittedName>
</protein>
<organism evidence="2 3">
    <name type="scientific">Nocardioides baekrokdamisoli</name>
    <dbReference type="NCBI Taxonomy" id="1804624"/>
    <lineage>
        <taxon>Bacteria</taxon>
        <taxon>Bacillati</taxon>
        <taxon>Actinomycetota</taxon>
        <taxon>Actinomycetes</taxon>
        <taxon>Propionibacteriales</taxon>
        <taxon>Nocardioidaceae</taxon>
        <taxon>Nocardioides</taxon>
    </lineage>
</organism>
<dbReference type="EMBL" id="AP019307">
    <property type="protein sequence ID" value="BBH17059.1"/>
    <property type="molecule type" value="Genomic_DNA"/>
</dbReference>
<sequence length="79" mass="8148">MDDALDLVLGDGLFDGGAVKDAGLDERHVVRHEASETGAEIVQDDGGQVGIEERTCHMGSDVSGTAGDKPTHVEQGSDA</sequence>
<reference evidence="2 3" key="1">
    <citation type="submission" date="2018-11" db="EMBL/GenBank/DDBJ databases">
        <title>Complete genome sequence of Nocardioides baekrokdamisoli strain KCTC 39748.</title>
        <authorList>
            <person name="Kang S.W."/>
            <person name="Lee K.C."/>
            <person name="Kim K.K."/>
            <person name="Kim J.S."/>
            <person name="Kim D.S."/>
            <person name="Ko S.H."/>
            <person name="Yang S.H."/>
            <person name="Shin Y.K."/>
            <person name="Lee J.S."/>
        </authorList>
    </citation>
    <scope>NUCLEOTIDE SEQUENCE [LARGE SCALE GENOMIC DNA]</scope>
    <source>
        <strain evidence="2 3">KCTC 39748</strain>
    </source>
</reference>
<proteinExistence type="predicted"/>
<accession>A0A3G9J243</accession>
<evidence type="ECO:0000313" key="3">
    <source>
        <dbReference type="Proteomes" id="UP000271573"/>
    </source>
</evidence>
<dbReference type="Proteomes" id="UP000271573">
    <property type="component" value="Chromosome"/>
</dbReference>
<dbReference type="KEGG" id="nbe:Back2_13460"/>